<evidence type="ECO:0000313" key="2">
    <source>
        <dbReference type="EMBL" id="KAK7056016.1"/>
    </source>
</evidence>
<feature type="region of interest" description="Disordered" evidence="1">
    <location>
        <begin position="1"/>
        <end position="25"/>
    </location>
</feature>
<feature type="compositionally biased region" description="Polar residues" evidence="1">
    <location>
        <begin position="285"/>
        <end position="303"/>
    </location>
</feature>
<feature type="region of interest" description="Disordered" evidence="1">
    <location>
        <begin position="656"/>
        <end position="716"/>
    </location>
</feature>
<feature type="compositionally biased region" description="Basic and acidic residues" evidence="1">
    <location>
        <begin position="356"/>
        <end position="372"/>
    </location>
</feature>
<name>A0AAW0DVU1_9AGAR</name>
<proteinExistence type="predicted"/>
<feature type="compositionally biased region" description="Basic and acidic residues" evidence="1">
    <location>
        <begin position="425"/>
        <end position="434"/>
    </location>
</feature>
<feature type="region of interest" description="Disordered" evidence="1">
    <location>
        <begin position="285"/>
        <end position="325"/>
    </location>
</feature>
<feature type="compositionally biased region" description="Low complexity" evidence="1">
    <location>
        <begin position="478"/>
        <end position="510"/>
    </location>
</feature>
<dbReference type="EMBL" id="JAWWNJ010000005">
    <property type="protein sequence ID" value="KAK7056016.1"/>
    <property type="molecule type" value="Genomic_DNA"/>
</dbReference>
<organism evidence="2 3">
    <name type="scientific">Favolaschia claudopus</name>
    <dbReference type="NCBI Taxonomy" id="2862362"/>
    <lineage>
        <taxon>Eukaryota</taxon>
        <taxon>Fungi</taxon>
        <taxon>Dikarya</taxon>
        <taxon>Basidiomycota</taxon>
        <taxon>Agaricomycotina</taxon>
        <taxon>Agaricomycetes</taxon>
        <taxon>Agaricomycetidae</taxon>
        <taxon>Agaricales</taxon>
        <taxon>Marasmiineae</taxon>
        <taxon>Mycenaceae</taxon>
        <taxon>Favolaschia</taxon>
    </lineage>
</organism>
<feature type="region of interest" description="Disordered" evidence="1">
    <location>
        <begin position="346"/>
        <end position="402"/>
    </location>
</feature>
<feature type="compositionally biased region" description="Basic and acidic residues" evidence="1">
    <location>
        <begin position="672"/>
        <end position="706"/>
    </location>
</feature>
<dbReference type="Proteomes" id="UP001362999">
    <property type="component" value="Unassembled WGS sequence"/>
</dbReference>
<feature type="compositionally biased region" description="Polar residues" evidence="1">
    <location>
        <begin position="415"/>
        <end position="424"/>
    </location>
</feature>
<feature type="compositionally biased region" description="Basic and acidic residues" evidence="1">
    <location>
        <begin position="897"/>
        <end position="920"/>
    </location>
</feature>
<feature type="region of interest" description="Disordered" evidence="1">
    <location>
        <begin position="890"/>
        <end position="969"/>
    </location>
</feature>
<reference evidence="2 3" key="1">
    <citation type="journal article" date="2024" name="J Genomics">
        <title>Draft genome sequencing and assembly of Favolaschia claudopus CIRM-BRFM 2984 isolated from oak limbs.</title>
        <authorList>
            <person name="Navarro D."/>
            <person name="Drula E."/>
            <person name="Chaduli D."/>
            <person name="Cazenave R."/>
            <person name="Ahrendt S."/>
            <person name="Wang J."/>
            <person name="Lipzen A."/>
            <person name="Daum C."/>
            <person name="Barry K."/>
            <person name="Grigoriev I.V."/>
            <person name="Favel A."/>
            <person name="Rosso M.N."/>
            <person name="Martin F."/>
        </authorList>
    </citation>
    <scope>NUCLEOTIDE SEQUENCE [LARGE SCALE GENOMIC DNA]</scope>
    <source>
        <strain evidence="2 3">CIRM-BRFM 2984</strain>
    </source>
</reference>
<feature type="region of interest" description="Disordered" evidence="1">
    <location>
        <begin position="567"/>
        <end position="600"/>
    </location>
</feature>
<feature type="region of interest" description="Disordered" evidence="1">
    <location>
        <begin position="478"/>
        <end position="547"/>
    </location>
</feature>
<evidence type="ECO:0000256" key="1">
    <source>
        <dbReference type="SAM" id="MobiDB-lite"/>
    </source>
</evidence>
<sequence length="1371" mass="150092">MSPIRRSRCTSPPGGNINSSLPDDPYITIHGTNTPFVPSYRIISFAQEESEDPVVGGGMHGGPGGNGEGPQLYISAAGNILVNRGEFVHISECRRLEPSIATDPRYDSLHSCNPQELVRHREAPTNYLVPILRCLSEYIQGDKEKACFVIYCALFTLLLPGSLKLTDRLRLVPLIALPFLAIPHILSLNDTITLVDAMGQRRPILLTVWKNQKAFATKLQEFFVRNEVIMDIIRSEQYQIQDAEYSVHHPGSRLVAAGNTLFMAALFYRSRMKCPWRSFSTSNANSPTLGNLDSDEASSSTLASDDPNIDQPSQRSNEPAGRRGPASNLSLLKFVHLLLLPRAHKGRARVRARSRSASERVAHGSNRDKETLRSSNLVGSAIDDDLSPTSSIPSSRLPDSWTDGFLAPPPADMYTRSSPIFSRSDTPDWSRNDETNPTEALEHPLAQQQHILQPPSDWSPENSSIDQHWMLYRNPSTSSLFSSDASASPNPSADWETFSAHSPFSAASPFGGSQLEDPETQSEVQQDHNDDSPKTSSSNETERGLERQQNEYLDQDLARLLQLGGDENSLNQTSSNGMLDPVISGQGSSTGMLPLPEGGPASYSNGDSIFRAIVQSDAGRHASAARRKHKNRIAPFRCDICQADFTAKHNLRNIQEALDRQPAKARRKRRERSGVPHLDRMADLEDAKADRDKETPNIQEALDRQPAKARRRLRERSGVPALDRALYEEDDDSTYTLDDDWDFAESANGKDHNGAQAQGTSLFARGVVDRYRLAVFRKASTPGRAASHAEPGMSVGGENGGSPSPAQRRGRTGAGLSFREHLRQFLRPKPPWPESDILQSMSLSTRRLPRLKHDPFIGTPAAVAYYGAFAGEGAAVSRGERGARCLDPGCSSDGETLDPHPSVHPDHHDERRAGEKRRIDVGVTAAGDCGTRSRPSSMPAKRDTMDDDTSLGSCDSTGIGAREGDETGVGRELEGLRREERQSDALSGSVEASMLIVSCRVGEGAGLADANSFYERHRAPTGRRAGVLCRSGRRRSMREDGEDRQKFKAIGEENRGKEENRARTSSIAIICMAAYILLVDAGSQTISKTHSLSLASTLPDTAKRMCEKCILHRVAPAARGTDAVEEDVSSPLRDFSSQGGTGSLGQAEYLILSPRYCFVHLEDAESGRVKMQAFPVAMHDTRDTHRHLIVQSLAAVKWTDGCGSRVSPSDDAHRRGRDDARIFTWDEREVGTYTNRGAASSSVTLPSSSTLPLRPSPKRRFSVKSPKTLVFVCCHVSIDGLGISDSLCDVNARKVGSHCLQLVARGAYRMDGGKHGGFAFTAGWDEDADEGYASPVSSGGPEAFDVRMRRGGYVPRLGRTFFNDARYSSLF</sequence>
<evidence type="ECO:0000313" key="3">
    <source>
        <dbReference type="Proteomes" id="UP001362999"/>
    </source>
</evidence>
<feature type="compositionally biased region" description="Polar residues" evidence="1">
    <location>
        <begin position="568"/>
        <end position="577"/>
    </location>
</feature>
<accession>A0AAW0DVU1</accession>
<gene>
    <name evidence="2" type="ORF">R3P38DRAFT_3566349</name>
</gene>
<feature type="region of interest" description="Disordered" evidence="1">
    <location>
        <begin position="780"/>
        <end position="813"/>
    </location>
</feature>
<comment type="caution">
    <text evidence="2">The sequence shown here is derived from an EMBL/GenBank/DDBJ whole genome shotgun (WGS) entry which is preliminary data.</text>
</comment>
<keyword evidence="3" id="KW-1185">Reference proteome</keyword>
<feature type="region of interest" description="Disordered" evidence="1">
    <location>
        <begin position="414"/>
        <end position="437"/>
    </location>
</feature>
<protein>
    <submittedName>
        <fullName evidence="2">Uncharacterized protein</fullName>
    </submittedName>
</protein>